<feature type="compositionally biased region" description="Basic and acidic residues" evidence="2">
    <location>
        <begin position="391"/>
        <end position="405"/>
    </location>
</feature>
<evidence type="ECO:0000256" key="1">
    <source>
        <dbReference type="SAM" id="Coils"/>
    </source>
</evidence>
<dbReference type="PANTHER" id="PTHR15107:SF3">
    <property type="entry name" value="RBBP8 N-TERMINAL-LIKE PROTEIN"/>
    <property type="match status" value="1"/>
</dbReference>
<dbReference type="AlphaFoldDB" id="A0A7K8SNT1"/>
<sequence>MTTESFAEFLNKLKEIHEKEVQGKETEEVLLKTSRDLDAQRIEELFAKNHQLREQQKVLKENVKVLENRLRAGLCDRCMVTQELAKKKQNEYETSHFQSLQHIFILTNETTRLREENKTLKEELKRLRSLEDRTKQPEVTSRESSSTPISPLALLSPASKNAGTEKAAHRGAEAAHHDVPSLELGEEKPAGQRSSPSSRTSPGTVLQEVSLTEMVSQRIANQLHGTIALVRPGSRPCLREKSPSRTAVSPPARKTPLPPEREHSPSLEACLTASKPDSHKVAPSYENLKLTARREQLCLLHKHLSLHQLGLASDCASADRDGSSFSSHLLRAKDTESRTRSRDGWEDHAALLKLPAAMVYVRDQHLEEKLQLLKHREQLQHFLMQQCRPGQRADEDPKPAPEERPLSPWLSTTAGCKEERSFLGDAAGGKEEKELWVRRDRSELREKVEAAKDDGADAPLDLSDSGRGREPGWPSSRERRGASSPWLSPGDSPAGPAACGRHGAEGDGLRFPCHWPNATRALPGAVKEEEEEEEAVLALARAHLTNKSTLSDPEALPESGVRLAVGAQKGEPGKKPQANVTFEKARAKDDDDAESGKQESDEPDTSDSEVAAPYEDDILQEAQADEKYFCTKDKAHALQKKRKRGPEPWVKGAKKSMRGRKKVKVEQCSAGITKELENCPASHNNTSEES</sequence>
<evidence type="ECO:0000313" key="5">
    <source>
        <dbReference type="Proteomes" id="UP000538472"/>
    </source>
</evidence>
<evidence type="ECO:0000259" key="3">
    <source>
        <dbReference type="Pfam" id="PF10482"/>
    </source>
</evidence>
<accession>A0A7K8SNT1</accession>
<proteinExistence type="predicted"/>
<feature type="coiled-coil region" evidence="1">
    <location>
        <begin position="7"/>
        <end position="69"/>
    </location>
</feature>
<feature type="region of interest" description="Disordered" evidence="2">
    <location>
        <begin position="446"/>
        <end position="517"/>
    </location>
</feature>
<name>A0A7K8SNT1_9AVES</name>
<feature type="domain" description="DNA endonuclease Ctp1 N-terminal" evidence="3">
    <location>
        <begin position="6"/>
        <end position="125"/>
    </location>
</feature>
<evidence type="ECO:0000313" key="4">
    <source>
        <dbReference type="EMBL" id="NXF31118.1"/>
    </source>
</evidence>
<feature type="region of interest" description="Disordered" evidence="2">
    <location>
        <begin position="547"/>
        <end position="666"/>
    </location>
</feature>
<feature type="compositionally biased region" description="Basic and acidic residues" evidence="2">
    <location>
        <begin position="166"/>
        <end position="190"/>
    </location>
</feature>
<feature type="region of interest" description="Disordered" evidence="2">
    <location>
        <begin position="387"/>
        <end position="411"/>
    </location>
</feature>
<dbReference type="Pfam" id="PF10482">
    <property type="entry name" value="CtIP_N"/>
    <property type="match status" value="1"/>
</dbReference>
<feature type="non-terminal residue" evidence="4">
    <location>
        <position position="690"/>
    </location>
</feature>
<dbReference type="Proteomes" id="UP000538472">
    <property type="component" value="Unassembled WGS sequence"/>
</dbReference>
<protein>
    <submittedName>
        <fullName evidence="4">RB8NL protein</fullName>
    </submittedName>
</protein>
<feature type="compositionally biased region" description="Polar residues" evidence="2">
    <location>
        <begin position="137"/>
        <end position="149"/>
    </location>
</feature>
<keyword evidence="1" id="KW-0175">Coiled coil</keyword>
<feature type="compositionally biased region" description="Basic and acidic residues" evidence="2">
    <location>
        <begin position="464"/>
        <end position="481"/>
    </location>
</feature>
<keyword evidence="5" id="KW-1185">Reference proteome</keyword>
<evidence type="ECO:0000256" key="2">
    <source>
        <dbReference type="SAM" id="MobiDB-lite"/>
    </source>
</evidence>
<feature type="compositionally biased region" description="Basic and acidic residues" evidence="2">
    <location>
        <begin position="446"/>
        <end position="455"/>
    </location>
</feature>
<feature type="compositionally biased region" description="Basic and acidic residues" evidence="2">
    <location>
        <begin position="583"/>
        <end position="600"/>
    </location>
</feature>
<dbReference type="PANTHER" id="PTHR15107">
    <property type="entry name" value="RETINOBLASTOMA BINDING PROTEIN 8"/>
    <property type="match status" value="1"/>
</dbReference>
<feature type="non-terminal residue" evidence="4">
    <location>
        <position position="1"/>
    </location>
</feature>
<dbReference type="EMBL" id="VWZB01000056">
    <property type="protein sequence ID" value="NXF31118.1"/>
    <property type="molecule type" value="Genomic_DNA"/>
</dbReference>
<comment type="caution">
    <text evidence="4">The sequence shown here is derived from an EMBL/GenBank/DDBJ whole genome shotgun (WGS) entry which is preliminary data.</text>
</comment>
<dbReference type="InterPro" id="IPR019518">
    <property type="entry name" value="CtIP_N"/>
</dbReference>
<feature type="compositionally biased region" description="Basic and acidic residues" evidence="2">
    <location>
        <begin position="624"/>
        <end position="636"/>
    </location>
</feature>
<feature type="region of interest" description="Disordered" evidence="2">
    <location>
        <begin position="234"/>
        <end position="266"/>
    </location>
</feature>
<dbReference type="InterPro" id="IPR033316">
    <property type="entry name" value="RBBP8-like"/>
</dbReference>
<feature type="compositionally biased region" description="Low complexity" evidence="2">
    <location>
        <begin position="191"/>
        <end position="204"/>
    </location>
</feature>
<feature type="compositionally biased region" description="Basic residues" evidence="2">
    <location>
        <begin position="652"/>
        <end position="663"/>
    </location>
</feature>
<reference evidence="4 5" key="1">
    <citation type="submission" date="2019-09" db="EMBL/GenBank/DDBJ databases">
        <title>Bird 10,000 Genomes (B10K) Project - Family phase.</title>
        <authorList>
            <person name="Zhang G."/>
        </authorList>
    </citation>
    <scope>NUCLEOTIDE SEQUENCE [LARGE SCALE GENOMIC DNA]</scope>
    <source>
        <strain evidence="4">B10K-CU-031-10</strain>
        <tissue evidence="4">Muscle</tissue>
    </source>
</reference>
<gene>
    <name evidence="4" type="primary">Rbbp8nl</name>
    <name evidence="4" type="ORF">NYCBRA_R01970</name>
</gene>
<feature type="region of interest" description="Disordered" evidence="2">
    <location>
        <begin position="128"/>
        <end position="205"/>
    </location>
</feature>
<organism evidence="4 5">
    <name type="scientific">Nyctibius bracteatus</name>
    <name type="common">Rufous potoo</name>
    <dbReference type="NCBI Taxonomy" id="48426"/>
    <lineage>
        <taxon>Eukaryota</taxon>
        <taxon>Metazoa</taxon>
        <taxon>Chordata</taxon>
        <taxon>Craniata</taxon>
        <taxon>Vertebrata</taxon>
        <taxon>Euteleostomi</taxon>
        <taxon>Archelosauria</taxon>
        <taxon>Archosauria</taxon>
        <taxon>Dinosauria</taxon>
        <taxon>Saurischia</taxon>
        <taxon>Theropoda</taxon>
        <taxon>Coelurosauria</taxon>
        <taxon>Aves</taxon>
        <taxon>Neognathae</taxon>
        <taxon>Neoaves</taxon>
        <taxon>Strisores</taxon>
        <taxon>Caprimulgiformes</taxon>
        <taxon>Nyctibiidae</taxon>
        <taxon>Nyctibius</taxon>
    </lineage>
</organism>